<protein>
    <submittedName>
        <fullName evidence="1">Uncharacterized protein</fullName>
    </submittedName>
</protein>
<dbReference type="AlphaFoldDB" id="A0A8H7AU70"/>
<gene>
    <name evidence="1" type="ORF">GJ744_000239</name>
</gene>
<dbReference type="EMBL" id="JAACFV010000001">
    <property type="protein sequence ID" value="KAF7514469.1"/>
    <property type="molecule type" value="Genomic_DNA"/>
</dbReference>
<keyword evidence="2" id="KW-1185">Reference proteome</keyword>
<reference evidence="1" key="1">
    <citation type="submission" date="2020-02" db="EMBL/GenBank/DDBJ databases">
        <authorList>
            <person name="Palmer J.M."/>
        </authorList>
    </citation>
    <scope>NUCLEOTIDE SEQUENCE</scope>
    <source>
        <strain evidence="1">EPUS1.4</strain>
        <tissue evidence="1">Thallus</tissue>
    </source>
</reference>
<dbReference type="Proteomes" id="UP000606974">
    <property type="component" value="Unassembled WGS sequence"/>
</dbReference>
<comment type="caution">
    <text evidence="1">The sequence shown here is derived from an EMBL/GenBank/DDBJ whole genome shotgun (WGS) entry which is preliminary data.</text>
</comment>
<evidence type="ECO:0000313" key="2">
    <source>
        <dbReference type="Proteomes" id="UP000606974"/>
    </source>
</evidence>
<sequence>MAASARSACVGDVALKRGTGGGAANLYDEIQSATRSSDKMTWQGEECLLLKKELIIRWMRQIAEMRDASVRVVTETINPQMIEKILCNTEEIKKQQLTPHRATKSYS</sequence>
<organism evidence="1 2">
    <name type="scientific">Endocarpon pusillum</name>
    <dbReference type="NCBI Taxonomy" id="364733"/>
    <lineage>
        <taxon>Eukaryota</taxon>
        <taxon>Fungi</taxon>
        <taxon>Dikarya</taxon>
        <taxon>Ascomycota</taxon>
        <taxon>Pezizomycotina</taxon>
        <taxon>Eurotiomycetes</taxon>
        <taxon>Chaetothyriomycetidae</taxon>
        <taxon>Verrucariales</taxon>
        <taxon>Verrucariaceae</taxon>
        <taxon>Endocarpon</taxon>
    </lineage>
</organism>
<proteinExistence type="predicted"/>
<evidence type="ECO:0000313" key="1">
    <source>
        <dbReference type="EMBL" id="KAF7514469.1"/>
    </source>
</evidence>
<accession>A0A8H7AU70</accession>
<name>A0A8H7AU70_9EURO</name>